<dbReference type="OrthoDB" id="6660461at2"/>
<name>A0A2T5IWI6_9GAMM</name>
<dbReference type="EMBL" id="QAON01000013">
    <property type="protein sequence ID" value="PTQ88285.1"/>
    <property type="molecule type" value="Genomic_DNA"/>
</dbReference>
<evidence type="ECO:0000259" key="11">
    <source>
        <dbReference type="Pfam" id="PF05134"/>
    </source>
</evidence>
<dbReference type="InterPro" id="IPR024230">
    <property type="entry name" value="GspL_cyto_dom"/>
</dbReference>
<evidence type="ECO:0000256" key="4">
    <source>
        <dbReference type="ARBA" id="ARBA00022475"/>
    </source>
</evidence>
<dbReference type="Gene3D" id="3.30.420.370">
    <property type="match status" value="1"/>
</dbReference>
<keyword evidence="3 10" id="KW-0813">Transport</keyword>
<dbReference type="InterPro" id="IPR007812">
    <property type="entry name" value="T2SS_protein-GspL"/>
</dbReference>
<evidence type="ECO:0000256" key="5">
    <source>
        <dbReference type="ARBA" id="ARBA00022519"/>
    </source>
</evidence>
<evidence type="ECO:0000256" key="3">
    <source>
        <dbReference type="ARBA" id="ARBA00022448"/>
    </source>
</evidence>
<evidence type="ECO:0000256" key="8">
    <source>
        <dbReference type="ARBA" id="ARBA00022989"/>
    </source>
</evidence>
<keyword evidence="6" id="KW-0812">Transmembrane</keyword>
<dbReference type="AlphaFoldDB" id="A0A2T5IWI6"/>
<evidence type="ECO:0000256" key="10">
    <source>
        <dbReference type="PIRNR" id="PIRNR015761"/>
    </source>
</evidence>
<dbReference type="SUPFAM" id="SSF53067">
    <property type="entry name" value="Actin-like ATPase domain"/>
    <property type="match status" value="1"/>
</dbReference>
<dbReference type="GO" id="GO:0015627">
    <property type="term" value="C:type II protein secretion system complex"/>
    <property type="evidence" value="ECO:0007669"/>
    <property type="project" value="InterPro"/>
</dbReference>
<dbReference type="Gene3D" id="3.30.1360.100">
    <property type="entry name" value="General secretion pathway protein M, EpsM"/>
    <property type="match status" value="1"/>
</dbReference>
<dbReference type="CDD" id="cd24017">
    <property type="entry name" value="ASKHA_T2SSL_N"/>
    <property type="match status" value="1"/>
</dbReference>
<dbReference type="RefSeq" id="WP_107866394.1">
    <property type="nucleotide sequence ID" value="NZ_QAON01000013.1"/>
</dbReference>
<dbReference type="Pfam" id="PF05134">
    <property type="entry name" value="T2SSL"/>
    <property type="match status" value="1"/>
</dbReference>
<protein>
    <recommendedName>
        <fullName evidence="10">Type II secretion system protein L</fullName>
        <shortName evidence="10">T2SS protein L</shortName>
    </recommendedName>
</protein>
<keyword evidence="5" id="KW-0997">Cell inner membrane</keyword>
<dbReference type="PIRSF" id="PIRSF015761">
    <property type="entry name" value="Protein_L"/>
    <property type="match status" value="1"/>
</dbReference>
<evidence type="ECO:0000256" key="9">
    <source>
        <dbReference type="ARBA" id="ARBA00023136"/>
    </source>
</evidence>
<evidence type="ECO:0000256" key="1">
    <source>
        <dbReference type="ARBA" id="ARBA00004377"/>
    </source>
</evidence>
<dbReference type="Gene3D" id="3.30.420.380">
    <property type="match status" value="1"/>
</dbReference>
<dbReference type="InterPro" id="IPR025691">
    <property type="entry name" value="GspL_pp_dom"/>
</dbReference>
<keyword evidence="4" id="KW-1003">Cell membrane</keyword>
<keyword evidence="8" id="KW-1133">Transmembrane helix</keyword>
<dbReference type="GO" id="GO:0015628">
    <property type="term" value="P:protein secretion by the type II secretion system"/>
    <property type="evidence" value="ECO:0007669"/>
    <property type="project" value="InterPro"/>
</dbReference>
<reference evidence="13 14" key="1">
    <citation type="submission" date="2018-04" db="EMBL/GenBank/DDBJ databases">
        <title>Genomic Encyclopedia of Archaeal and Bacterial Type Strains, Phase II (KMG-II): from individual species to whole genera.</title>
        <authorList>
            <person name="Goeker M."/>
        </authorList>
    </citation>
    <scope>NUCLEOTIDE SEQUENCE [LARGE SCALE GENOMIC DNA]</scope>
    <source>
        <strain evidence="13 14">DSM 5822</strain>
    </source>
</reference>
<dbReference type="GO" id="GO:0005886">
    <property type="term" value="C:plasma membrane"/>
    <property type="evidence" value="ECO:0007669"/>
    <property type="project" value="UniProtKB-SubCell"/>
</dbReference>
<evidence type="ECO:0000256" key="7">
    <source>
        <dbReference type="ARBA" id="ARBA00022927"/>
    </source>
</evidence>
<evidence type="ECO:0000259" key="12">
    <source>
        <dbReference type="Pfam" id="PF12693"/>
    </source>
</evidence>
<feature type="domain" description="GspL cytoplasmic actin-ATPase-like" evidence="11">
    <location>
        <begin position="15"/>
        <end position="237"/>
    </location>
</feature>
<evidence type="ECO:0000256" key="2">
    <source>
        <dbReference type="ARBA" id="ARBA00005318"/>
    </source>
</evidence>
<evidence type="ECO:0000256" key="6">
    <source>
        <dbReference type="ARBA" id="ARBA00022692"/>
    </source>
</evidence>
<comment type="caution">
    <text evidence="13">The sequence shown here is derived from an EMBL/GenBank/DDBJ whole genome shotgun (WGS) entry which is preliminary data.</text>
</comment>
<comment type="subcellular location">
    <subcellularLocation>
        <location evidence="1">Cell inner membrane</location>
        <topology evidence="1">Single-pass membrane protein</topology>
    </subcellularLocation>
</comment>
<keyword evidence="9" id="KW-0472">Membrane</keyword>
<organism evidence="13 14">
    <name type="scientific">Agitococcus lubricus</name>
    <dbReference type="NCBI Taxonomy" id="1077255"/>
    <lineage>
        <taxon>Bacteria</taxon>
        <taxon>Pseudomonadati</taxon>
        <taxon>Pseudomonadota</taxon>
        <taxon>Gammaproteobacteria</taxon>
        <taxon>Moraxellales</taxon>
        <taxon>Moraxellaceae</taxon>
        <taxon>Agitococcus</taxon>
    </lineage>
</organism>
<keyword evidence="7 10" id="KW-0653">Protein transport</keyword>
<dbReference type="Pfam" id="PF12693">
    <property type="entry name" value="GspL_C"/>
    <property type="match status" value="1"/>
</dbReference>
<keyword evidence="14" id="KW-1185">Reference proteome</keyword>
<feature type="domain" description="GspL periplasmic" evidence="12">
    <location>
        <begin position="244"/>
        <end position="392"/>
    </location>
</feature>
<accession>A0A2T5IWI6</accession>
<comment type="similarity">
    <text evidence="2 10">Belongs to the GSP L family.</text>
</comment>
<dbReference type="InterPro" id="IPR043129">
    <property type="entry name" value="ATPase_NBD"/>
</dbReference>
<sequence>MDNLFIRIPTLGGLWQGWSRHEQTLKALSEADLEALMSAGLANVAVTVLVPTSLCLFSVVHITRQQLKQLQPSDMALLLEDQTLSPVEQLHCVCRPLNDEQAVIVGIQQQTLQSLLEPFTASQCQLVAAIPDIFMVPSQEHSWSLLVDNSDCWLRINPHLGLRLEATAAIVLLNSAWQEYPTQRVSVYGDVPSDVQAWLSAKQDLTIDVVPAVNWTQEFQQLNAKHAFNLLTGKFTVKTASSLSGYWRYAAIFVGIAFATQLAYDSARLWHFKKVAQQTKTQSIQLYQSLFPQEQRIVNLKRQIESHLAERQQMGQGFMPIATRVGEVLNTQQWQTQRIDFDSNGLLLEVDAANLTELDKLRQQLNAQGLVAETLSANSQGTGIRGRLRISESS</sequence>
<dbReference type="NCBIfam" id="TIGR01709">
    <property type="entry name" value="typeII_sec_gspL"/>
    <property type="match status" value="1"/>
</dbReference>
<evidence type="ECO:0000313" key="13">
    <source>
        <dbReference type="EMBL" id="PTQ88285.1"/>
    </source>
</evidence>
<comment type="function">
    <text evidence="10">Inner membrane component of the type II secretion system required for the energy-dependent secretion of extracellular factors such as proteases and toxins from the periplasm.</text>
</comment>
<dbReference type="GO" id="GO:0009276">
    <property type="term" value="C:Gram-negative-bacterium-type cell wall"/>
    <property type="evidence" value="ECO:0007669"/>
    <property type="project" value="InterPro"/>
</dbReference>
<evidence type="ECO:0000313" key="14">
    <source>
        <dbReference type="Proteomes" id="UP000244223"/>
    </source>
</evidence>
<gene>
    <name evidence="13" type="ORF">C8N29_11352</name>
</gene>
<proteinExistence type="inferred from homology"/>
<dbReference type="Proteomes" id="UP000244223">
    <property type="component" value="Unassembled WGS sequence"/>
</dbReference>